<comment type="caution">
    <text evidence="6">The sequence shown here is derived from an EMBL/GenBank/DDBJ whole genome shotgun (WGS) entry which is preliminary data.</text>
</comment>
<dbReference type="Pfam" id="PF07715">
    <property type="entry name" value="Plug"/>
    <property type="match status" value="1"/>
</dbReference>
<evidence type="ECO:0000256" key="3">
    <source>
        <dbReference type="SAM" id="SignalP"/>
    </source>
</evidence>
<evidence type="ECO:0000259" key="5">
    <source>
        <dbReference type="Pfam" id="PF07715"/>
    </source>
</evidence>
<organism evidence="6 7">
    <name type="scientific">Stakelama flava</name>
    <dbReference type="NCBI Taxonomy" id="2860338"/>
    <lineage>
        <taxon>Bacteria</taxon>
        <taxon>Pseudomonadati</taxon>
        <taxon>Pseudomonadota</taxon>
        <taxon>Alphaproteobacteria</taxon>
        <taxon>Sphingomonadales</taxon>
        <taxon>Sphingomonadaceae</taxon>
        <taxon>Stakelama</taxon>
    </lineage>
</organism>
<dbReference type="Proteomes" id="UP001197214">
    <property type="component" value="Unassembled WGS sequence"/>
</dbReference>
<keyword evidence="7" id="KW-1185">Reference proteome</keyword>
<feature type="compositionally biased region" description="Polar residues" evidence="2">
    <location>
        <begin position="34"/>
        <end position="50"/>
    </location>
</feature>
<keyword evidence="3" id="KW-0732">Signal</keyword>
<dbReference type="PANTHER" id="PTHR40980">
    <property type="entry name" value="PLUG DOMAIN-CONTAINING PROTEIN"/>
    <property type="match status" value="1"/>
</dbReference>
<reference evidence="6 7" key="1">
    <citation type="submission" date="2021-07" db="EMBL/GenBank/DDBJ databases">
        <title>Stakelama flava sp. nov., a novel endophytic bacterium isolated from branch of Kandelia candel.</title>
        <authorList>
            <person name="Tuo L."/>
        </authorList>
    </citation>
    <scope>NUCLEOTIDE SEQUENCE [LARGE SCALE GENOMIC DNA]</scope>
    <source>
        <strain evidence="6 7">CBK3Z-3</strain>
    </source>
</reference>
<accession>A0ABS6XJK9</accession>
<dbReference type="PANTHER" id="PTHR40980:SF3">
    <property type="entry name" value="TONB-DEPENDENT RECEPTOR-LIKE BETA-BARREL DOMAIN-CONTAINING PROTEIN"/>
    <property type="match status" value="1"/>
</dbReference>
<comment type="subcellular location">
    <subcellularLocation>
        <location evidence="1">Cell outer membrane</location>
    </subcellularLocation>
</comment>
<keyword evidence="6" id="KW-0675">Receptor</keyword>
<feature type="chain" id="PRO_5046859038" evidence="3">
    <location>
        <begin position="31"/>
        <end position="1034"/>
    </location>
</feature>
<feature type="signal peptide" evidence="3">
    <location>
        <begin position="1"/>
        <end position="30"/>
    </location>
</feature>
<evidence type="ECO:0000313" key="6">
    <source>
        <dbReference type="EMBL" id="MBW4330397.1"/>
    </source>
</evidence>
<dbReference type="EMBL" id="JAHWZX010000004">
    <property type="protein sequence ID" value="MBW4330397.1"/>
    <property type="molecule type" value="Genomic_DNA"/>
</dbReference>
<dbReference type="InterPro" id="IPR000531">
    <property type="entry name" value="Beta-barrel_TonB"/>
</dbReference>
<evidence type="ECO:0000256" key="1">
    <source>
        <dbReference type="RuleBase" id="RU003357"/>
    </source>
</evidence>
<name>A0ABS6XJK9_9SPHN</name>
<gene>
    <name evidence="6" type="ORF">KY084_05860</name>
</gene>
<feature type="compositionally biased region" description="Low complexity" evidence="2">
    <location>
        <begin position="56"/>
        <end position="67"/>
    </location>
</feature>
<protein>
    <submittedName>
        <fullName evidence="6">TonB-dependent receptor</fullName>
    </submittedName>
</protein>
<keyword evidence="1" id="KW-0798">TonB box</keyword>
<sequence length="1034" mass="111974">MRSFHARAFSRLVVGASTLAIAAVPLAAHAQDVPASSTMGQPGDSEIQNGDDQADTDTTVTTQPVQASGAMQPADAAEDIVVTGIRASLRNSMNIKRESQGVVDAISAEDIGKFPDTNLAESLQRITGVSIDRNNGEGSLVTVRGFGPEFNLVLLNGRQMPTSSIGDGFGAPSSRSFDFANLASEGVKALEVYKSGRATVETGGIGSTINILTPRPFDKPGLRGSFAAKGILDTSRNGKDPVTPEISGIISDTFADDRIGVLLVGNYSRRKASTNSANISEWRDGYLGSENNWGSLPTPTTLDGDGNVVPDPRYDNITNRPGPDDVYQVPQGASYNLNDIDRERINGQAVLQFKPIDSLTATIDYTYSRYELETHNSNVGIYYNHADTSSAWGDGPIADPIFYSEHFPEEDGKDLAYSGSLTKVKNENKSLGGNLQWEAPGGVTITLDAHHSTATSKPGSKYGNSQSVATAIFGVEDQSINFENDFPVISASFYPGIDPLDASQIHATGNVFRNSYFRDRINQVQLSGHYDHQGDFLDSIDWGVSYVDNKVRSAYGYIQNDTWGGLGGENGNELIPDDIFTLESIADKFPGLDGVGTDGMISQFYSFDFGRLVPLLDDQFGICGGDNNCLSPYTTDRRIREKTLAPFVQVATSFDVVDRPAHLIAGVRYEETTIDSAALVPTPAGTQWVSANEFNVVFSDDSEFTRFKGSYHNWLPAIDFDIEPIRNVKLRASYSHTITRASYADLQGGRTIDQLFRIANGTGSQGNPGLLPYKSKNIDLSAEWYYGPSSYISVGYFHKDVSNFVGSDRINTTAFGLTNPGQGPRADAARAALGSTATSTQIREYIATNYPDTVSYNDNGDLLIAGLPEDDPLNFQISQPVNSDQTAALNGWEFAIQHSFWETGFGVILNYTIVNGDAKYDNTQPASVTQFALTGLSDSANAVVFYDKGPLQARVAYNWRDEFLQSTGPNPAYIEPYGQVDASASYEFLPGITVFGEAINLTGESRRGHTRSDAYVTFISPGYARYSAGVRYAF</sequence>
<dbReference type="RefSeq" id="WP_219237509.1">
    <property type="nucleotide sequence ID" value="NZ_JAHWZX010000004.1"/>
</dbReference>
<feature type="domain" description="TonB-dependent receptor-like beta-barrel" evidence="4">
    <location>
        <begin position="491"/>
        <end position="1001"/>
    </location>
</feature>
<dbReference type="NCBIfam" id="TIGR01782">
    <property type="entry name" value="TonB-Xanth-Caul"/>
    <property type="match status" value="1"/>
</dbReference>
<dbReference type="Pfam" id="PF00593">
    <property type="entry name" value="TonB_dep_Rec_b-barrel"/>
    <property type="match status" value="1"/>
</dbReference>
<feature type="region of interest" description="Disordered" evidence="2">
    <location>
        <begin position="34"/>
        <end position="74"/>
    </location>
</feature>
<comment type="similarity">
    <text evidence="1">Belongs to the TonB-dependent receptor family.</text>
</comment>
<dbReference type="InterPro" id="IPR010104">
    <property type="entry name" value="TonB_rcpt_bac"/>
</dbReference>
<proteinExistence type="inferred from homology"/>
<feature type="domain" description="TonB-dependent receptor plug" evidence="5">
    <location>
        <begin position="96"/>
        <end position="203"/>
    </location>
</feature>
<evidence type="ECO:0000259" key="4">
    <source>
        <dbReference type="Pfam" id="PF00593"/>
    </source>
</evidence>
<evidence type="ECO:0000313" key="7">
    <source>
        <dbReference type="Proteomes" id="UP001197214"/>
    </source>
</evidence>
<dbReference type="InterPro" id="IPR012910">
    <property type="entry name" value="Plug_dom"/>
</dbReference>
<evidence type="ECO:0000256" key="2">
    <source>
        <dbReference type="SAM" id="MobiDB-lite"/>
    </source>
</evidence>
<keyword evidence="1" id="KW-0472">Membrane</keyword>